<evidence type="ECO:0000313" key="1">
    <source>
        <dbReference type="EMBL" id="CAH1420902.1"/>
    </source>
</evidence>
<dbReference type="PANTHER" id="PTHR34427">
    <property type="entry name" value="DUF4283 DOMAIN PROTEIN"/>
    <property type="match status" value="1"/>
</dbReference>
<dbReference type="EMBL" id="CAKMRJ010001112">
    <property type="protein sequence ID" value="CAH1420902.1"/>
    <property type="molecule type" value="Genomic_DNA"/>
</dbReference>
<evidence type="ECO:0008006" key="3">
    <source>
        <dbReference type="Google" id="ProtNLM"/>
    </source>
</evidence>
<gene>
    <name evidence="1" type="ORF">LVIROSA_LOCUS8333</name>
</gene>
<evidence type="ECO:0000313" key="2">
    <source>
        <dbReference type="Proteomes" id="UP001157418"/>
    </source>
</evidence>
<organism evidence="1 2">
    <name type="scientific">Lactuca virosa</name>
    <dbReference type="NCBI Taxonomy" id="75947"/>
    <lineage>
        <taxon>Eukaryota</taxon>
        <taxon>Viridiplantae</taxon>
        <taxon>Streptophyta</taxon>
        <taxon>Embryophyta</taxon>
        <taxon>Tracheophyta</taxon>
        <taxon>Spermatophyta</taxon>
        <taxon>Magnoliopsida</taxon>
        <taxon>eudicotyledons</taxon>
        <taxon>Gunneridae</taxon>
        <taxon>Pentapetalae</taxon>
        <taxon>asterids</taxon>
        <taxon>campanulids</taxon>
        <taxon>Asterales</taxon>
        <taxon>Asteraceae</taxon>
        <taxon>Cichorioideae</taxon>
        <taxon>Cichorieae</taxon>
        <taxon>Lactucinae</taxon>
        <taxon>Lactuca</taxon>
    </lineage>
</organism>
<reference evidence="1 2" key="1">
    <citation type="submission" date="2022-01" db="EMBL/GenBank/DDBJ databases">
        <authorList>
            <person name="Xiong W."/>
            <person name="Schranz E."/>
        </authorList>
    </citation>
    <scope>NUCLEOTIDE SEQUENCE [LARGE SCALE GENOMIC DNA]</scope>
</reference>
<proteinExistence type="predicted"/>
<accession>A0AAU9M525</accession>
<comment type="caution">
    <text evidence="1">The sequence shown here is derived from an EMBL/GenBank/DDBJ whole genome shotgun (WGS) entry which is preliminary data.</text>
</comment>
<dbReference type="AlphaFoldDB" id="A0AAU9M525"/>
<dbReference type="PANTHER" id="PTHR34427:SF5">
    <property type="entry name" value="DUF4283 DOMAIN-CONTAINING PROTEIN"/>
    <property type="match status" value="1"/>
</dbReference>
<dbReference type="Proteomes" id="UP001157418">
    <property type="component" value="Unassembled WGS sequence"/>
</dbReference>
<sequence length="141" mass="16672">MANLHALGIINEETKYLGGLKLAIHFRWSTEAKKYLEDKKRWQDWFKWLVMADQYDMDYERVAWLKITGVPLQLWEENNFTIIASRYGRVINPFDCIANRRDYSMGKVGVLTSVWRWINDEITITSNGRECKVGVVEYTDD</sequence>
<keyword evidence="2" id="KW-1185">Reference proteome</keyword>
<protein>
    <recommendedName>
        <fullName evidence="3">DUF4283 domain-containing protein</fullName>
    </recommendedName>
</protein>
<name>A0AAU9M525_9ASTR</name>